<dbReference type="AlphaFoldDB" id="A0A1M6C078"/>
<evidence type="ECO:0000313" key="4">
    <source>
        <dbReference type="Proteomes" id="UP000184536"/>
    </source>
</evidence>
<keyword evidence="4" id="KW-1185">Reference proteome</keyword>
<accession>A0A1M6C078</accession>
<dbReference type="Proteomes" id="UP000184536">
    <property type="component" value="Unassembled WGS sequence"/>
</dbReference>
<feature type="transmembrane region" description="Helical" evidence="1">
    <location>
        <begin position="101"/>
        <end position="122"/>
    </location>
</feature>
<dbReference type="RefSeq" id="WP_110939424.1">
    <property type="nucleotide sequence ID" value="NZ_FQZV01000003.1"/>
</dbReference>
<feature type="transmembrane region" description="Helical" evidence="1">
    <location>
        <begin position="68"/>
        <end position="89"/>
    </location>
</feature>
<dbReference type="InterPro" id="IPR051158">
    <property type="entry name" value="Metallophosphoesterase_sf"/>
</dbReference>
<dbReference type="GO" id="GO:0016787">
    <property type="term" value="F:hydrolase activity"/>
    <property type="evidence" value="ECO:0007669"/>
    <property type="project" value="InterPro"/>
</dbReference>
<name>A0A1M6C078_9FIRM</name>
<reference evidence="4" key="1">
    <citation type="submission" date="2016-11" db="EMBL/GenBank/DDBJ databases">
        <authorList>
            <person name="Varghese N."/>
            <person name="Submissions S."/>
        </authorList>
    </citation>
    <scope>NUCLEOTIDE SEQUENCE [LARGE SCALE GENOMIC DNA]</scope>
    <source>
        <strain evidence="4">DSM 17957</strain>
    </source>
</reference>
<protein>
    <recommendedName>
        <fullName evidence="2">Calcineurin-like phosphoesterase domain-containing protein</fullName>
    </recommendedName>
</protein>
<dbReference type="Pfam" id="PF00149">
    <property type="entry name" value="Metallophos"/>
    <property type="match status" value="1"/>
</dbReference>
<dbReference type="OrthoDB" id="9780884at2"/>
<keyword evidence="1" id="KW-0812">Transmembrane</keyword>
<keyword evidence="1" id="KW-1133">Transmembrane helix</keyword>
<proteinExistence type="predicted"/>
<dbReference type="STRING" id="1121919.SAMN02745975_00108"/>
<organism evidence="3 4">
    <name type="scientific">Geosporobacter subterraneus DSM 17957</name>
    <dbReference type="NCBI Taxonomy" id="1121919"/>
    <lineage>
        <taxon>Bacteria</taxon>
        <taxon>Bacillati</taxon>
        <taxon>Bacillota</taxon>
        <taxon>Clostridia</taxon>
        <taxon>Peptostreptococcales</taxon>
        <taxon>Thermotaleaceae</taxon>
        <taxon>Geosporobacter</taxon>
    </lineage>
</organism>
<dbReference type="PANTHER" id="PTHR31302">
    <property type="entry name" value="TRANSMEMBRANE PROTEIN WITH METALLOPHOSPHOESTERASE DOMAIN-RELATED"/>
    <property type="match status" value="1"/>
</dbReference>
<evidence type="ECO:0000313" key="3">
    <source>
        <dbReference type="EMBL" id="SHI54088.1"/>
    </source>
</evidence>
<feature type="domain" description="Calcineurin-like phosphoesterase" evidence="2">
    <location>
        <begin position="145"/>
        <end position="308"/>
    </location>
</feature>
<keyword evidence="1" id="KW-0472">Membrane</keyword>
<evidence type="ECO:0000256" key="1">
    <source>
        <dbReference type="SAM" id="Phobius"/>
    </source>
</evidence>
<dbReference type="EMBL" id="FQZV01000003">
    <property type="protein sequence ID" value="SHI54088.1"/>
    <property type="molecule type" value="Genomic_DNA"/>
</dbReference>
<dbReference type="InterPro" id="IPR004843">
    <property type="entry name" value="Calcineurin-like_PHP"/>
</dbReference>
<feature type="transmembrane region" description="Helical" evidence="1">
    <location>
        <begin position="6"/>
        <end position="25"/>
    </location>
</feature>
<gene>
    <name evidence="3" type="ORF">SAMN02745975_00108</name>
</gene>
<dbReference type="InterPro" id="IPR029052">
    <property type="entry name" value="Metallo-depent_PP-like"/>
</dbReference>
<dbReference type="SUPFAM" id="SSF56300">
    <property type="entry name" value="Metallo-dependent phosphatases"/>
    <property type="match status" value="1"/>
</dbReference>
<evidence type="ECO:0000259" key="2">
    <source>
        <dbReference type="Pfam" id="PF00149"/>
    </source>
</evidence>
<sequence>MKPSSIIFFLIVATSIYFGLHYYLYNSLTKDLQLSVGIRRMIIVMLFMGGLLFFAGEILERMYGLHGFSYAGSIWLGFITIGFFIFILKDLSLFFSIPRHTAVYGALLLTLLLGLFSIYQAAKPPGLIEHRLSVGRFPQDQSEFTILQLSDLHLDGYKSETWFAEIVEQVNRQQPDVIVMTGDIIDDRYERVERFLPLLQQLKSTHGVYAVSGNHEFYAGIEDFYKLMAQANIYVLKNERISLGNTLELAGIHDDTAKRFGLETADLDSILKNADPERITVLLSHKPVDFDKAVALGVDLQLSGHTHGGQIPPMNLLVRLAFKYSHGLYQMEDSYIYTSSGTGFWGPPMRLFTSPEMVKLTLTGKPDF</sequence>
<dbReference type="PANTHER" id="PTHR31302:SF0">
    <property type="entry name" value="TRANSMEMBRANE PROTEIN WITH METALLOPHOSPHOESTERASE DOMAIN"/>
    <property type="match status" value="1"/>
</dbReference>
<dbReference type="CDD" id="cd07385">
    <property type="entry name" value="MPP_YkuE_C"/>
    <property type="match status" value="1"/>
</dbReference>
<feature type="transmembrane region" description="Helical" evidence="1">
    <location>
        <begin position="37"/>
        <end position="56"/>
    </location>
</feature>
<dbReference type="Gene3D" id="3.60.21.10">
    <property type="match status" value="1"/>
</dbReference>